<dbReference type="Proteomes" id="UP000250583">
    <property type="component" value="Unassembled WGS sequence"/>
</dbReference>
<organism evidence="1 2">
    <name type="scientific">Faecalibacterium prausnitzii</name>
    <dbReference type="NCBI Taxonomy" id="853"/>
    <lineage>
        <taxon>Bacteria</taxon>
        <taxon>Bacillati</taxon>
        <taxon>Bacillota</taxon>
        <taxon>Clostridia</taxon>
        <taxon>Eubacteriales</taxon>
        <taxon>Oscillospiraceae</taxon>
        <taxon>Faecalibacterium</taxon>
    </lineage>
</organism>
<sequence length="304" mass="34753">MAYLHSDREQFRDAIDLAYEQTGVMVQAIEKDYYVTMLLRLLAQKMPYIVFKGGTSLSKCHKVIRRFSEDIDITIDTLLSQGQKKKIKQAIVDSAQELGMTIENLDETRSRRDYNRYVIAYDSVIPMASDALKAAVLLETSYTAVSFPTVLLPVHSYIGDMMEQEAPDAIEEYNLNPFEMKVQGIDRTLADKVFAICDYYLQGKVAKHSRHLYDIYKLLPLVPQDENFRELVKEVRAVRAQSVICPSALPEADVPELLEKIIREKAYKQDYDSLTTQLLEENVPYDTVIAALKKVAESSLFENN</sequence>
<dbReference type="InterPro" id="IPR014942">
    <property type="entry name" value="AbiEii"/>
</dbReference>
<evidence type="ECO:0000313" key="2">
    <source>
        <dbReference type="Proteomes" id="UP000250583"/>
    </source>
</evidence>
<reference evidence="1 2" key="1">
    <citation type="submission" date="2018-02" db="EMBL/GenBank/DDBJ databases">
        <title>Complete genome sequencing of Faecalibacterium prausnitzii strains isolated from the human gut.</title>
        <authorList>
            <person name="Fitzgerald B.C."/>
            <person name="Shkoporov A.N."/>
            <person name="Ross P.R."/>
            <person name="Hill C."/>
        </authorList>
    </citation>
    <scope>NUCLEOTIDE SEQUENCE [LARGE SCALE GENOMIC DNA]</scope>
    <source>
        <strain evidence="1 2">APC923/61-1</strain>
    </source>
</reference>
<evidence type="ECO:0000313" key="1">
    <source>
        <dbReference type="EMBL" id="RAW60246.1"/>
    </source>
</evidence>
<protein>
    <submittedName>
        <fullName evidence="1">Nucleotidyl transferase AbiEii/AbiGii toxin family protein</fullName>
    </submittedName>
</protein>
<dbReference type="RefSeq" id="WP_112148191.1">
    <property type="nucleotide sequence ID" value="NZ_PRLE01000002.1"/>
</dbReference>
<gene>
    <name evidence="1" type="ORF">C4N22_04940</name>
</gene>
<proteinExistence type="predicted"/>
<dbReference type="OrthoDB" id="9780929at2"/>
<comment type="caution">
    <text evidence="1">The sequence shown here is derived from an EMBL/GenBank/DDBJ whole genome shotgun (WGS) entry which is preliminary data.</text>
</comment>
<dbReference type="GO" id="GO:0016740">
    <property type="term" value="F:transferase activity"/>
    <property type="evidence" value="ECO:0007669"/>
    <property type="project" value="UniProtKB-KW"/>
</dbReference>
<name>A0A329UGN3_9FIRM</name>
<dbReference type="AlphaFoldDB" id="A0A329UGN3"/>
<dbReference type="Pfam" id="PF08843">
    <property type="entry name" value="AbiEii"/>
    <property type="match status" value="1"/>
</dbReference>
<accession>A0A329UGN3</accession>
<keyword evidence="1" id="KW-0808">Transferase</keyword>
<dbReference type="Gene3D" id="3.10.450.620">
    <property type="entry name" value="JHP933, nucleotidyltransferase-like core domain"/>
    <property type="match status" value="1"/>
</dbReference>
<dbReference type="EMBL" id="PRLE01000002">
    <property type="protein sequence ID" value="RAW60246.1"/>
    <property type="molecule type" value="Genomic_DNA"/>
</dbReference>